<dbReference type="PANTHER" id="PTHR47933">
    <property type="entry name" value="PENTATRICOPEPTIDE REPEAT-CONTAINING PROTEIN 1, MITOCHONDRIAL"/>
    <property type="match status" value="1"/>
</dbReference>
<evidence type="ECO:0000256" key="2">
    <source>
        <dbReference type="ARBA" id="ARBA00022737"/>
    </source>
</evidence>
<keyword evidence="2" id="KW-0677">Repeat</keyword>
<comment type="similarity">
    <text evidence="1">Belongs to the PPR family. P subfamily.</text>
</comment>
<name>A0A7J0GG80_9ERIC</name>
<comment type="caution">
    <text evidence="3">The sequence shown here is derived from an EMBL/GenBank/DDBJ whole genome shotgun (WGS) entry which is preliminary data.</text>
</comment>
<sequence length="338" mass="37707">MFSVVLSINKDRLWIVVKGIGMAIPPKPDRGLAEPAVGYGFYHIFCPMEAGMGTESGPPTHTLAIPKKEHVIPSSNSKDKLLYGYISNCQVAHQNGLLAARKTSGTMLGAPLKQRNLREEFDKVHKGLLVLGQASYRDHLKVKLGLDKVMEFYYWVETHFGFTHSEMTYKEMACDAGRNLQLYDSLRMSFNRGKRIYSTLLIADVTQCDQATRLILGVVYIAATSWGYAPASACVLARGNRLIALWEFLKEMARRGSGGLVTTAIVTCLMKVLGEEGFLNEALAAFYRMRQFLCKPDVYAYNTIIYTLCKVHVQQNISDTDPIPMSKSRASDTDPLQS</sequence>
<dbReference type="PANTHER" id="PTHR47933:SF76">
    <property type="entry name" value="PENTACOTRIPEPTIDE-REPEAT REGION OF PRORP DOMAIN-CONTAINING PROTEIN"/>
    <property type="match status" value="1"/>
</dbReference>
<dbReference type="InterPro" id="IPR051240">
    <property type="entry name" value="Mito_RNA-Proc/Resp"/>
</dbReference>
<evidence type="ECO:0000256" key="1">
    <source>
        <dbReference type="ARBA" id="ARBA00007626"/>
    </source>
</evidence>
<proteinExistence type="inferred from homology"/>
<dbReference type="EMBL" id="BJWL01000021">
    <property type="protein sequence ID" value="GFZ09809.1"/>
    <property type="molecule type" value="Genomic_DNA"/>
</dbReference>
<protein>
    <submittedName>
        <fullName evidence="3">Pentatricopeptide repeat (PPR) superfamily protein</fullName>
    </submittedName>
</protein>
<dbReference type="Gene3D" id="1.25.40.10">
    <property type="entry name" value="Tetratricopeptide repeat domain"/>
    <property type="match status" value="1"/>
</dbReference>
<dbReference type="AlphaFoldDB" id="A0A7J0GG80"/>
<reference evidence="3 4" key="1">
    <citation type="submission" date="2019-07" db="EMBL/GenBank/DDBJ databases">
        <title>De Novo Assembly of kiwifruit Actinidia rufa.</title>
        <authorList>
            <person name="Sugita-Konishi S."/>
            <person name="Sato K."/>
            <person name="Mori E."/>
            <person name="Abe Y."/>
            <person name="Kisaki G."/>
            <person name="Hamano K."/>
            <person name="Suezawa K."/>
            <person name="Otani M."/>
            <person name="Fukuda T."/>
            <person name="Manabe T."/>
            <person name="Gomi K."/>
            <person name="Tabuchi M."/>
            <person name="Akimitsu K."/>
            <person name="Kataoka I."/>
        </authorList>
    </citation>
    <scope>NUCLEOTIDE SEQUENCE [LARGE SCALE GENOMIC DNA]</scope>
    <source>
        <strain evidence="4">cv. Fuchu</strain>
    </source>
</reference>
<evidence type="ECO:0000313" key="3">
    <source>
        <dbReference type="EMBL" id="GFZ09809.1"/>
    </source>
</evidence>
<dbReference type="Proteomes" id="UP000585474">
    <property type="component" value="Unassembled WGS sequence"/>
</dbReference>
<dbReference type="InterPro" id="IPR011990">
    <property type="entry name" value="TPR-like_helical_dom_sf"/>
</dbReference>
<dbReference type="GO" id="GO:0003729">
    <property type="term" value="F:mRNA binding"/>
    <property type="evidence" value="ECO:0007669"/>
    <property type="project" value="TreeGrafter"/>
</dbReference>
<organism evidence="3 4">
    <name type="scientific">Actinidia rufa</name>
    <dbReference type="NCBI Taxonomy" id="165716"/>
    <lineage>
        <taxon>Eukaryota</taxon>
        <taxon>Viridiplantae</taxon>
        <taxon>Streptophyta</taxon>
        <taxon>Embryophyta</taxon>
        <taxon>Tracheophyta</taxon>
        <taxon>Spermatophyta</taxon>
        <taxon>Magnoliopsida</taxon>
        <taxon>eudicotyledons</taxon>
        <taxon>Gunneridae</taxon>
        <taxon>Pentapetalae</taxon>
        <taxon>asterids</taxon>
        <taxon>Ericales</taxon>
        <taxon>Actinidiaceae</taxon>
        <taxon>Actinidia</taxon>
    </lineage>
</organism>
<keyword evidence="4" id="KW-1185">Reference proteome</keyword>
<evidence type="ECO:0000313" key="4">
    <source>
        <dbReference type="Proteomes" id="UP000585474"/>
    </source>
</evidence>
<accession>A0A7J0GG80</accession>
<gene>
    <name evidence="3" type="ORF">Acr_21g0004080</name>
</gene>